<comment type="caution">
    <text evidence="8">The sequence shown here is derived from an EMBL/GenBank/DDBJ whole genome shotgun (WGS) entry which is preliminary data.</text>
</comment>
<dbReference type="Proteomes" id="UP001162135">
    <property type="component" value="Unassembled WGS sequence"/>
</dbReference>
<feature type="transmembrane region" description="Helical" evidence="7">
    <location>
        <begin position="147"/>
        <end position="164"/>
    </location>
</feature>
<feature type="transmembrane region" description="Helical" evidence="7">
    <location>
        <begin position="252"/>
        <end position="272"/>
    </location>
</feature>
<feature type="compositionally biased region" description="Basic and acidic residues" evidence="6">
    <location>
        <begin position="9"/>
        <end position="23"/>
    </location>
</feature>
<dbReference type="CDD" id="cd13964">
    <property type="entry name" value="PT_UbiA_1"/>
    <property type="match status" value="1"/>
</dbReference>
<evidence type="ECO:0000313" key="8">
    <source>
        <dbReference type="EMBL" id="MDH4572294.1"/>
    </source>
</evidence>
<reference evidence="8" key="1">
    <citation type="journal article" date="2015" name="Antonie Van Leeuwenhoek">
        <title>Comparative 16S rRNA signatures and multilocus sequence analysis for the genus Salinicola and description of Salinicola acroporae sp. nov., isolated from coral Acropora digitifera.</title>
        <authorList>
            <person name="Lepcha R.T."/>
            <person name="Poddar A."/>
            <person name="Schumann P."/>
            <person name="Das S.K."/>
        </authorList>
    </citation>
    <scope>NUCLEOTIDE SEQUENCE</scope>
    <source>
        <strain evidence="8">S4-41</strain>
    </source>
</reference>
<feature type="transmembrane region" description="Helical" evidence="7">
    <location>
        <begin position="120"/>
        <end position="141"/>
    </location>
</feature>
<dbReference type="EMBL" id="PGFS01000001">
    <property type="protein sequence ID" value="MDH4572294.1"/>
    <property type="molecule type" value="Genomic_DNA"/>
</dbReference>
<evidence type="ECO:0000256" key="7">
    <source>
        <dbReference type="SAM" id="Phobius"/>
    </source>
</evidence>
<keyword evidence="3 7" id="KW-0812">Transmembrane</keyword>
<feature type="transmembrane region" description="Helical" evidence="7">
    <location>
        <begin position="308"/>
        <end position="325"/>
    </location>
</feature>
<keyword evidence="4 7" id="KW-1133">Transmembrane helix</keyword>
<evidence type="ECO:0000256" key="3">
    <source>
        <dbReference type="ARBA" id="ARBA00022692"/>
    </source>
</evidence>
<evidence type="ECO:0008006" key="10">
    <source>
        <dbReference type="Google" id="ProtNLM"/>
    </source>
</evidence>
<evidence type="ECO:0000256" key="1">
    <source>
        <dbReference type="ARBA" id="ARBA00004141"/>
    </source>
</evidence>
<feature type="transmembrane region" description="Helical" evidence="7">
    <location>
        <begin position="81"/>
        <end position="99"/>
    </location>
</feature>
<feature type="transmembrane region" description="Helical" evidence="7">
    <location>
        <begin position="173"/>
        <end position="191"/>
    </location>
</feature>
<proteinExistence type="predicted"/>
<name>A0ABT6I4F7_9GAMM</name>
<accession>A0ABT6I4F7</accession>
<feature type="compositionally biased region" description="Low complexity" evidence="6">
    <location>
        <begin position="24"/>
        <end position="34"/>
    </location>
</feature>
<evidence type="ECO:0000256" key="5">
    <source>
        <dbReference type="ARBA" id="ARBA00023136"/>
    </source>
</evidence>
<evidence type="ECO:0000256" key="6">
    <source>
        <dbReference type="SAM" id="MobiDB-lite"/>
    </source>
</evidence>
<keyword evidence="2" id="KW-1003">Cell membrane</keyword>
<keyword evidence="9" id="KW-1185">Reference proteome</keyword>
<feature type="transmembrane region" description="Helical" evidence="7">
    <location>
        <begin position="227"/>
        <end position="246"/>
    </location>
</feature>
<reference evidence="8" key="2">
    <citation type="submission" date="2017-11" db="EMBL/GenBank/DDBJ databases">
        <authorList>
            <person name="Das S.K."/>
        </authorList>
    </citation>
    <scope>NUCLEOTIDE SEQUENCE</scope>
    <source>
        <strain evidence="8">S4-41</strain>
    </source>
</reference>
<dbReference type="InterPro" id="IPR044878">
    <property type="entry name" value="UbiA_sf"/>
</dbReference>
<gene>
    <name evidence="8" type="ORF">CUR86_07340</name>
</gene>
<feature type="region of interest" description="Disordered" evidence="6">
    <location>
        <begin position="1"/>
        <end position="34"/>
    </location>
</feature>
<feature type="transmembrane region" description="Helical" evidence="7">
    <location>
        <begin position="197"/>
        <end position="215"/>
    </location>
</feature>
<comment type="subcellular location">
    <subcellularLocation>
        <location evidence="1">Membrane</location>
        <topology evidence="1">Multi-pass membrane protein</topology>
    </subcellularLocation>
</comment>
<dbReference type="Pfam" id="PF01040">
    <property type="entry name" value="UbiA"/>
    <property type="match status" value="1"/>
</dbReference>
<evidence type="ECO:0000256" key="4">
    <source>
        <dbReference type="ARBA" id="ARBA00022989"/>
    </source>
</evidence>
<evidence type="ECO:0000256" key="2">
    <source>
        <dbReference type="ARBA" id="ARBA00022475"/>
    </source>
</evidence>
<dbReference type="Gene3D" id="1.10.357.140">
    <property type="entry name" value="UbiA prenyltransferase"/>
    <property type="match status" value="1"/>
</dbReference>
<keyword evidence="5 7" id="KW-0472">Membrane</keyword>
<sequence length="328" mass="34052">MAGITGEPAHGERGSGHIPRADLGRTTAGVTTAGPAGKRSARIWLELGRVSNLPTVWSNVLAGSALAGASGAALWHTAGLWTSLLALTLFYLGGMYLNDACDAEIDARERADRPIPRGDVGRLTVAMLGAAMLTSGSGLLLLSHPPAGMTGLALVAAILGYDWWHKRIGWSPLLMGACRLLTYLTAALMVTDTLDTAVIWAAIGLACHVIGLTYAARQEATNRLGAAWPLAVLSVPVALMLAAMLTGPEPSLLALILWLGYLIWGARCLLWLSRRAAGDVPRAVVGLIAAISLYDATLMAAMGASGMALLGVLAFAATLVLQRVTSGT</sequence>
<dbReference type="InterPro" id="IPR000537">
    <property type="entry name" value="UbiA_prenyltransferase"/>
</dbReference>
<protein>
    <recommendedName>
        <fullName evidence="10">Prenyltransferase</fullName>
    </recommendedName>
</protein>
<evidence type="ECO:0000313" key="9">
    <source>
        <dbReference type="Proteomes" id="UP001162135"/>
    </source>
</evidence>
<organism evidence="8 9">
    <name type="scientific">Salinicola acroporae</name>
    <dbReference type="NCBI Taxonomy" id="1541440"/>
    <lineage>
        <taxon>Bacteria</taxon>
        <taxon>Pseudomonadati</taxon>
        <taxon>Pseudomonadota</taxon>
        <taxon>Gammaproteobacteria</taxon>
        <taxon>Oceanospirillales</taxon>
        <taxon>Halomonadaceae</taxon>
        <taxon>Salinicola</taxon>
    </lineage>
</organism>